<keyword evidence="3" id="KW-1185">Reference proteome</keyword>
<dbReference type="GO" id="GO:0016787">
    <property type="term" value="F:hydrolase activity"/>
    <property type="evidence" value="ECO:0007669"/>
    <property type="project" value="UniProtKB-KW"/>
</dbReference>
<dbReference type="InterPro" id="IPR036514">
    <property type="entry name" value="SGNH_hydro_sf"/>
</dbReference>
<comment type="caution">
    <text evidence="2">The sequence shown here is derived from an EMBL/GenBank/DDBJ whole genome shotgun (WGS) entry which is preliminary data.</text>
</comment>
<dbReference type="CDD" id="cd01832">
    <property type="entry name" value="SGNH_hydrolase_like_1"/>
    <property type="match status" value="1"/>
</dbReference>
<reference evidence="2 3" key="1">
    <citation type="submission" date="2018-09" db="EMBL/GenBank/DDBJ databases">
        <title>Genome sequencing of Nocardioides immobilis CCTCC AB 2017083 for comparison to Nocardioides silvaticus.</title>
        <authorList>
            <person name="Li C."/>
            <person name="Wang G."/>
        </authorList>
    </citation>
    <scope>NUCLEOTIDE SEQUENCE [LARGE SCALE GENOMIC DNA]</scope>
    <source>
        <strain evidence="2 3">CCTCC AB 2017083</strain>
    </source>
</reference>
<gene>
    <name evidence="2" type="ORF">D0Z08_08305</name>
</gene>
<dbReference type="InterPro" id="IPR053140">
    <property type="entry name" value="GDSL_Rv0518-like"/>
</dbReference>
<dbReference type="EMBL" id="QXGH01000012">
    <property type="protein sequence ID" value="RHW27768.1"/>
    <property type="molecule type" value="Genomic_DNA"/>
</dbReference>
<dbReference type="RefSeq" id="WP_118924735.1">
    <property type="nucleotide sequence ID" value="NZ_QXGH01000012.1"/>
</dbReference>
<dbReference type="PANTHER" id="PTHR43784">
    <property type="entry name" value="GDSL-LIKE LIPASE/ACYLHYDROLASE, PUTATIVE (AFU_ORTHOLOGUE AFUA_2G00820)-RELATED"/>
    <property type="match status" value="1"/>
</dbReference>
<evidence type="ECO:0000313" key="2">
    <source>
        <dbReference type="EMBL" id="RHW27768.1"/>
    </source>
</evidence>
<organism evidence="2 3">
    <name type="scientific">Nocardioides immobilis</name>
    <dbReference type="NCBI Taxonomy" id="2049295"/>
    <lineage>
        <taxon>Bacteria</taxon>
        <taxon>Bacillati</taxon>
        <taxon>Actinomycetota</taxon>
        <taxon>Actinomycetes</taxon>
        <taxon>Propionibacteriales</taxon>
        <taxon>Nocardioidaceae</taxon>
        <taxon>Nocardioides</taxon>
    </lineage>
</organism>
<name>A0A417Y507_9ACTN</name>
<protein>
    <submittedName>
        <fullName evidence="2">SGNH/GDSL hydrolase family protein</fullName>
    </submittedName>
</protein>
<dbReference type="InterPro" id="IPR013830">
    <property type="entry name" value="SGNH_hydro"/>
</dbReference>
<proteinExistence type="predicted"/>
<dbReference type="Pfam" id="PF13472">
    <property type="entry name" value="Lipase_GDSL_2"/>
    <property type="match status" value="1"/>
</dbReference>
<dbReference type="SUPFAM" id="SSF52266">
    <property type="entry name" value="SGNH hydrolase"/>
    <property type="match status" value="1"/>
</dbReference>
<dbReference type="PANTHER" id="PTHR43784:SF2">
    <property type="entry name" value="GDSL-LIKE LIPASE_ACYLHYDROLASE, PUTATIVE (AFU_ORTHOLOGUE AFUA_2G00820)-RELATED"/>
    <property type="match status" value="1"/>
</dbReference>
<accession>A0A417Y507</accession>
<dbReference type="Gene3D" id="3.40.50.1110">
    <property type="entry name" value="SGNH hydrolase"/>
    <property type="match status" value="1"/>
</dbReference>
<evidence type="ECO:0000313" key="3">
    <source>
        <dbReference type="Proteomes" id="UP000283644"/>
    </source>
</evidence>
<keyword evidence="2" id="KW-0378">Hydrolase</keyword>
<dbReference type="Proteomes" id="UP000283644">
    <property type="component" value="Unassembled WGS sequence"/>
</dbReference>
<sequence length="281" mass="30949">MTSHSGSSGSRYLRYAALGDSTTVGIGDPVPGADGRQLNRLRGEWRGWARLLAESLATSYDVSFCNVAISGATAAIVREQQLADALAHRPDLASLIVGVNDTMRSTWDAGRVRDDLLTVASRLDAVGATLMTVRFHDHGAMIGLPRMISRPMSARIDHVNAVYDEIHDRWGGVRLDLAGRAELHRRDCWSIDRFHPSEVGHRALARAFAERLDSHGYDVVLPSLESAGGLPPSWKRDLGWMVAEGAPWMGRRAKDLGPWVGRRAWEEMQQLLPRRATNLVG</sequence>
<feature type="domain" description="SGNH hydrolase-type esterase" evidence="1">
    <location>
        <begin position="17"/>
        <end position="203"/>
    </location>
</feature>
<dbReference type="AlphaFoldDB" id="A0A417Y507"/>
<evidence type="ECO:0000259" key="1">
    <source>
        <dbReference type="Pfam" id="PF13472"/>
    </source>
</evidence>
<dbReference type="OrthoDB" id="3465773at2"/>